<feature type="region of interest" description="Disordered" evidence="1">
    <location>
        <begin position="1125"/>
        <end position="1180"/>
    </location>
</feature>
<feature type="compositionally biased region" description="Polar residues" evidence="1">
    <location>
        <begin position="1094"/>
        <end position="1103"/>
    </location>
</feature>
<feature type="region of interest" description="Disordered" evidence="1">
    <location>
        <begin position="1033"/>
        <end position="1066"/>
    </location>
</feature>
<accession>A0A7S1BI18</accession>
<sequence length="1180" mass="126368">MTTLRAATIRSFPHSPSASSYAIPKFEGAGASFFTSGSSVGRFGTAAFAVAERRKGNPSHVLSKSPSLSMSYLKPPEHPPRWGAGIGNLRGRDILPMATTAKGRGKRITGLSMVLNTPESIIERASTQNLLDDLIDESTRVAARRPIIIQFDPSGKKIWRQWKGTIFSETWPACLRNMALSICIGLLYRSAPSSIKESFRGFNVLWGQLLSVTTFTLTFFLNVSYSLWRKCYELSRRLQGRLNDLSLTLSAHATRTEPEDGEDGLSTFTPQARGILTLVGRYIRLFNLLTYASFTRSHRPILTPRGMRRLVDRGLMTQKEKDALTEADISPTQRHNAILLWIIKVFIEGREGGHIMGGAGMEEQFLEKCHVIRAQYGAIGDELQGRMPLAYAHIVQILVDAVLWMYPLMAFVSGMSLVLGVIGTGLLTIFYQGLFDLAKQFLDPYDNENYGRGDDPLCIDTLIAETNAGSVRWMNGFDQLPFSAAKVKKGDLSDYILPISGYSVSELEEQQKIEAEEQKSKKESLERNERDLPLEDLSNVEEVEQLDSPGNVELDTNGELEVRIVREDASVDDVTSSLNETSATKEVSVSTVDSSLGISQVVADVTESENNVAYAALDSTVATNGEDKMETPIADELLQTMEETANTTKIETPDKVADDKTSASVIAVAEAFSAAALAELKETEAILAAGPGASSVDIDGLDSLEDAEQRSDQKDKEPHDRRDEAGEETKAVAKAVVAVAESLKVVAEGAIAFNATNSTSPESAKPKDKDGDDVTLTNIQKPEPDVDSSPSRKKVLVVKMKKNRGMLDSKNPETVGASSSSEKPQDDASSVRAAAEAFSAAALAELKETEAILAAGPGASSVEIDDGDDLLTDNSAESLRESRPTSDRDEAGEETKALAYAVAAAAEALKVAAGGGTGKVALNVTNTTEATTNVEECGATNDMDGVANGKLDDDSLKTFNETFYDLMSDDEEEKEAYSLGVTSSTPSSSADENGSETSEDAFQNIANKFDKAMAAMEDNASKILDEKGYEAVPAMQQQYNSTDGGGGETNGSDLQEGGDSGGTTFMEDAVAAAAGALKHVAENTLSAGGGGTQSLGNSTNHAPSTDDAIISEAARAIRKGLAKAVELEQEHRSSSPSSTTPSSSPTAAVDRDENSVTDKSIDNAVAGKEDSTEDTEVMIQ</sequence>
<feature type="compositionally biased region" description="Basic residues" evidence="1">
    <location>
        <begin position="791"/>
        <end position="804"/>
    </location>
</feature>
<dbReference type="Pfam" id="PF01062">
    <property type="entry name" value="Bestrophin"/>
    <property type="match status" value="1"/>
</dbReference>
<keyword evidence="2" id="KW-0812">Transmembrane</keyword>
<feature type="compositionally biased region" description="Low complexity" evidence="1">
    <location>
        <begin position="1134"/>
        <end position="1146"/>
    </location>
</feature>
<feature type="transmembrane region" description="Helical" evidence="2">
    <location>
        <begin position="412"/>
        <end position="431"/>
    </location>
</feature>
<proteinExistence type="predicted"/>
<feature type="transmembrane region" description="Helical" evidence="2">
    <location>
        <begin position="208"/>
        <end position="228"/>
    </location>
</feature>
<feature type="compositionally biased region" description="Acidic residues" evidence="1">
    <location>
        <begin position="1171"/>
        <end position="1180"/>
    </location>
</feature>
<feature type="region of interest" description="Disordered" evidence="1">
    <location>
        <begin position="513"/>
        <end position="534"/>
    </location>
</feature>
<feature type="compositionally biased region" description="Basic and acidic residues" evidence="1">
    <location>
        <begin position="1149"/>
        <end position="1161"/>
    </location>
</feature>
<protein>
    <recommendedName>
        <fullName evidence="4">Bestrophin homolog</fullName>
    </recommendedName>
</protein>
<dbReference type="EMBL" id="HBFR01021293">
    <property type="protein sequence ID" value="CAD8888137.1"/>
    <property type="molecule type" value="Transcribed_RNA"/>
</dbReference>
<evidence type="ECO:0000256" key="1">
    <source>
        <dbReference type="SAM" id="MobiDB-lite"/>
    </source>
</evidence>
<keyword evidence="2" id="KW-1133">Transmembrane helix</keyword>
<feature type="compositionally biased region" description="Basic and acidic residues" evidence="1">
    <location>
        <begin position="707"/>
        <end position="728"/>
    </location>
</feature>
<feature type="region of interest" description="Disordered" evidence="1">
    <location>
        <begin position="706"/>
        <end position="728"/>
    </location>
</feature>
<feature type="region of interest" description="Disordered" evidence="1">
    <location>
        <begin position="967"/>
        <end position="1004"/>
    </location>
</feature>
<feature type="compositionally biased region" description="Basic and acidic residues" evidence="1">
    <location>
        <begin position="878"/>
        <end position="894"/>
    </location>
</feature>
<gene>
    <name evidence="3" type="ORF">CHYS00102_LOCUS15335</name>
</gene>
<dbReference type="GO" id="GO:0005254">
    <property type="term" value="F:chloride channel activity"/>
    <property type="evidence" value="ECO:0007669"/>
    <property type="project" value="InterPro"/>
</dbReference>
<reference evidence="3" key="1">
    <citation type="submission" date="2021-01" db="EMBL/GenBank/DDBJ databases">
        <authorList>
            <person name="Corre E."/>
            <person name="Pelletier E."/>
            <person name="Niang G."/>
            <person name="Scheremetjew M."/>
            <person name="Finn R."/>
            <person name="Kale V."/>
            <person name="Holt S."/>
            <person name="Cochrane G."/>
            <person name="Meng A."/>
            <person name="Brown T."/>
            <person name="Cohen L."/>
        </authorList>
    </citation>
    <scope>NUCLEOTIDE SEQUENCE</scope>
    <source>
        <strain evidence="3">308</strain>
    </source>
</reference>
<feature type="region of interest" description="Disordered" evidence="1">
    <location>
        <begin position="858"/>
        <end position="894"/>
    </location>
</feature>
<name>A0A7S1BI18_9STRA</name>
<feature type="compositionally biased region" description="Basic and acidic residues" evidence="1">
    <location>
        <begin position="513"/>
        <end position="533"/>
    </location>
</feature>
<dbReference type="AlphaFoldDB" id="A0A7S1BI18"/>
<feature type="region of interest" description="Disordered" evidence="1">
    <location>
        <begin position="1084"/>
        <end position="1107"/>
    </location>
</feature>
<dbReference type="InterPro" id="IPR021134">
    <property type="entry name" value="Bestrophin-like"/>
</dbReference>
<evidence type="ECO:0008006" key="4">
    <source>
        <dbReference type="Google" id="ProtNLM"/>
    </source>
</evidence>
<organism evidence="3">
    <name type="scientific">Corethron hystrix</name>
    <dbReference type="NCBI Taxonomy" id="216773"/>
    <lineage>
        <taxon>Eukaryota</taxon>
        <taxon>Sar</taxon>
        <taxon>Stramenopiles</taxon>
        <taxon>Ochrophyta</taxon>
        <taxon>Bacillariophyta</taxon>
        <taxon>Coscinodiscophyceae</taxon>
        <taxon>Corethrophycidae</taxon>
        <taxon>Corethrales</taxon>
        <taxon>Corethraceae</taxon>
        <taxon>Corethron</taxon>
    </lineage>
</organism>
<evidence type="ECO:0000313" key="3">
    <source>
        <dbReference type="EMBL" id="CAD8888137.1"/>
    </source>
</evidence>
<evidence type="ECO:0000256" key="2">
    <source>
        <dbReference type="SAM" id="Phobius"/>
    </source>
</evidence>
<keyword evidence="2" id="KW-0472">Membrane</keyword>
<feature type="region of interest" description="Disordered" evidence="1">
    <location>
        <begin position="756"/>
        <end position="834"/>
    </location>
</feature>